<keyword evidence="5" id="KW-0539">Nucleus</keyword>
<dbReference type="CDD" id="cd12148">
    <property type="entry name" value="fungal_TF_MHR"/>
    <property type="match status" value="1"/>
</dbReference>
<dbReference type="Gene3D" id="3.30.160.60">
    <property type="entry name" value="Classic Zinc Finger"/>
    <property type="match status" value="2"/>
</dbReference>
<evidence type="ECO:0000256" key="1">
    <source>
        <dbReference type="ARBA" id="ARBA00022723"/>
    </source>
</evidence>
<evidence type="ECO:0000313" key="10">
    <source>
        <dbReference type="EMBL" id="KAK1852958.1"/>
    </source>
</evidence>
<evidence type="ECO:0000259" key="8">
    <source>
        <dbReference type="PROSITE" id="PS50048"/>
    </source>
</evidence>
<dbReference type="GO" id="GO:0008270">
    <property type="term" value="F:zinc ion binding"/>
    <property type="evidence" value="ECO:0007669"/>
    <property type="project" value="UniProtKB-KW"/>
</dbReference>
<keyword evidence="3" id="KW-0805">Transcription regulation</keyword>
<dbReference type="CDD" id="cd00067">
    <property type="entry name" value="GAL4"/>
    <property type="match status" value="1"/>
</dbReference>
<dbReference type="Pfam" id="PF00172">
    <property type="entry name" value="Zn_clus"/>
    <property type="match status" value="1"/>
</dbReference>
<dbReference type="Pfam" id="PF04082">
    <property type="entry name" value="Fungal_trans"/>
    <property type="match status" value="1"/>
</dbReference>
<proteinExistence type="predicted"/>
<evidence type="ECO:0000256" key="7">
    <source>
        <dbReference type="SAM" id="MobiDB-lite"/>
    </source>
</evidence>
<accession>A0AAD9ARX4</accession>
<evidence type="ECO:0000256" key="4">
    <source>
        <dbReference type="ARBA" id="ARBA00023163"/>
    </source>
</evidence>
<keyword evidence="1" id="KW-0479">Metal-binding</keyword>
<dbReference type="PROSITE" id="PS00463">
    <property type="entry name" value="ZN2_CY6_FUNGAL_1"/>
    <property type="match status" value="1"/>
</dbReference>
<dbReference type="PROSITE" id="PS50048">
    <property type="entry name" value="ZN2_CY6_FUNGAL_2"/>
    <property type="match status" value="1"/>
</dbReference>
<dbReference type="PANTHER" id="PTHR47660:SF2">
    <property type="entry name" value="TRANSCRIPTION FACTOR WITH C2H2 AND ZN(2)-CYS(6) DNA BINDING DOMAIN (EUROFUNG)"/>
    <property type="match status" value="1"/>
</dbReference>
<evidence type="ECO:0000259" key="9">
    <source>
        <dbReference type="PROSITE" id="PS50157"/>
    </source>
</evidence>
<keyword evidence="11" id="KW-1185">Reference proteome</keyword>
<dbReference type="PROSITE" id="PS50157">
    <property type="entry name" value="ZINC_FINGER_C2H2_2"/>
    <property type="match status" value="2"/>
</dbReference>
<dbReference type="InterPro" id="IPR007219">
    <property type="entry name" value="XnlR_reg_dom"/>
</dbReference>
<dbReference type="InterPro" id="IPR036236">
    <property type="entry name" value="Znf_C2H2_sf"/>
</dbReference>
<dbReference type="InterPro" id="IPR001138">
    <property type="entry name" value="Zn2Cys6_DnaBD"/>
</dbReference>
<dbReference type="GO" id="GO:0006351">
    <property type="term" value="P:DNA-templated transcription"/>
    <property type="evidence" value="ECO:0007669"/>
    <property type="project" value="InterPro"/>
</dbReference>
<gene>
    <name evidence="10" type="ORF">CCHR01_04403</name>
</gene>
<dbReference type="Pfam" id="PF00096">
    <property type="entry name" value="zf-C2H2"/>
    <property type="match status" value="2"/>
</dbReference>
<dbReference type="EMBL" id="JAQOWY010000064">
    <property type="protein sequence ID" value="KAK1852958.1"/>
    <property type="molecule type" value="Genomic_DNA"/>
</dbReference>
<feature type="domain" description="C2H2-type" evidence="9">
    <location>
        <begin position="12"/>
        <end position="39"/>
    </location>
</feature>
<dbReference type="Proteomes" id="UP001243330">
    <property type="component" value="Unassembled WGS sequence"/>
</dbReference>
<evidence type="ECO:0000256" key="6">
    <source>
        <dbReference type="PROSITE-ProRule" id="PRU00042"/>
    </source>
</evidence>
<dbReference type="AlphaFoldDB" id="A0AAD9ARX4"/>
<keyword evidence="4" id="KW-0804">Transcription</keyword>
<dbReference type="SMART" id="SM00066">
    <property type="entry name" value="GAL4"/>
    <property type="match status" value="1"/>
</dbReference>
<dbReference type="GO" id="GO:0000981">
    <property type="term" value="F:DNA-binding transcription factor activity, RNA polymerase II-specific"/>
    <property type="evidence" value="ECO:0007669"/>
    <property type="project" value="InterPro"/>
</dbReference>
<dbReference type="Gene3D" id="4.10.240.10">
    <property type="entry name" value="Zn(2)-C6 fungal-type DNA-binding domain"/>
    <property type="match status" value="1"/>
</dbReference>
<dbReference type="SMART" id="SM00355">
    <property type="entry name" value="ZnF_C2H2"/>
    <property type="match status" value="2"/>
</dbReference>
<name>A0AAD9ARX4_9PEZI</name>
<organism evidence="10 11">
    <name type="scientific">Colletotrichum chrysophilum</name>
    <dbReference type="NCBI Taxonomy" id="1836956"/>
    <lineage>
        <taxon>Eukaryota</taxon>
        <taxon>Fungi</taxon>
        <taxon>Dikarya</taxon>
        <taxon>Ascomycota</taxon>
        <taxon>Pezizomycotina</taxon>
        <taxon>Sordariomycetes</taxon>
        <taxon>Hypocreomycetidae</taxon>
        <taxon>Glomerellales</taxon>
        <taxon>Glomerellaceae</taxon>
        <taxon>Colletotrichum</taxon>
        <taxon>Colletotrichum gloeosporioides species complex</taxon>
    </lineage>
</organism>
<evidence type="ECO:0000256" key="3">
    <source>
        <dbReference type="ARBA" id="ARBA00023015"/>
    </source>
</evidence>
<feature type="domain" description="Zn(2)-C6 fungal-type" evidence="8">
    <location>
        <begin position="81"/>
        <end position="112"/>
    </location>
</feature>
<keyword evidence="2" id="KW-0862">Zinc</keyword>
<evidence type="ECO:0000313" key="11">
    <source>
        <dbReference type="Proteomes" id="UP001243330"/>
    </source>
</evidence>
<feature type="region of interest" description="Disordered" evidence="7">
    <location>
        <begin position="121"/>
        <end position="161"/>
    </location>
</feature>
<dbReference type="PROSITE" id="PS00028">
    <property type="entry name" value="ZINC_FINGER_C2H2_1"/>
    <property type="match status" value="2"/>
</dbReference>
<reference evidence="10" key="1">
    <citation type="submission" date="2023-01" db="EMBL/GenBank/DDBJ databases">
        <title>Colletotrichum chrysophilum M932 genome sequence.</title>
        <authorList>
            <person name="Baroncelli R."/>
        </authorList>
    </citation>
    <scope>NUCLEOTIDE SEQUENCE</scope>
    <source>
        <strain evidence="10">M932</strain>
    </source>
</reference>
<dbReference type="GO" id="GO:0003677">
    <property type="term" value="F:DNA binding"/>
    <property type="evidence" value="ECO:0007669"/>
    <property type="project" value="InterPro"/>
</dbReference>
<feature type="domain" description="C2H2-type" evidence="9">
    <location>
        <begin position="40"/>
        <end position="62"/>
    </location>
</feature>
<comment type="caution">
    <text evidence="10">The sequence shown here is derived from an EMBL/GenBank/DDBJ whole genome shotgun (WGS) entry which is preliminary data.</text>
</comment>
<keyword evidence="6" id="KW-0863">Zinc-finger</keyword>
<evidence type="ECO:0000256" key="5">
    <source>
        <dbReference type="ARBA" id="ARBA00023242"/>
    </source>
</evidence>
<evidence type="ECO:0000256" key="2">
    <source>
        <dbReference type="ARBA" id="ARBA00022833"/>
    </source>
</evidence>
<dbReference type="PANTHER" id="PTHR47660">
    <property type="entry name" value="TRANSCRIPTION FACTOR WITH C2H2 AND ZN(2)-CYS(6) DNA BINDING DOMAIN (EUROFUNG)-RELATED-RELATED"/>
    <property type="match status" value="1"/>
</dbReference>
<protein>
    <submittedName>
        <fullName evidence="10">Fungal transcription factor</fullName>
    </submittedName>
</protein>
<dbReference type="SUPFAM" id="SSF57667">
    <property type="entry name" value="beta-beta-alpha zinc fingers"/>
    <property type="match status" value="1"/>
</dbReference>
<dbReference type="SUPFAM" id="SSF57701">
    <property type="entry name" value="Zn2/Cys6 DNA-binding domain"/>
    <property type="match status" value="1"/>
</dbReference>
<dbReference type="InterPro" id="IPR013087">
    <property type="entry name" value="Znf_C2H2_type"/>
</dbReference>
<sequence length="799" mass="90558">MASPLDKLTSVFPCPGCGMEFQRQDHLKRHVFLHEDYKPFACSKCRRHFSRRDTLERHELVHEPSIKQNLKVADKIRGAKACVPCRTAKQRCDGDGLQPCTRCAQKERQCQYLPRRARQSSRFKSHVRRESRSTSTRPVTESERASVETLPSHSIGPLETPILSDFDTMNTGGEADMVLVTCDASPTAWDEIFSTTWNEAQLHVNNAALQMVNFASPMAFPNLPSGNWPALGTTNETFTIDPVSTPLLLQSTTQHQHDQTLISASPSLDADLENLGHVPELTSETFEDLSAWVCTMSRMTRPVDSFSSLSLNTLNAFIQLYFEEFHDILPIIHRPTFDPNFAPYLLVLAVGNVGRRFSKLAGEMCSGTELDQFVYHAAQHHVGNLPPNDTIPAWLAQTVLLSQVSMAFSNDKQNVERSKVTRGILAVTLGKLEPRLEAAATTIYTDTAPSNVQTQWEAWIEWEVLRRTAFGLWLLDSQCCLLFDLTPVVPTEALATQMPLPCHERLWEKSSASAWEKACEENNDLSTLREEMQSLYKQNPLPENVGGFALLLLLFCFFRDHLFLKQVENQGLSAVNNDEERVTSGMSRWSRTWLLLDPAKRPNSTRIRTVAIQYYHIIGLIIELPLKDLYAFAGWRVTRFKQRETRQRLMAWVSEHGDRARSAALHAGRIFRQCRNRSSCGYQEPCAMLIASLTLWMYNSSLTTQLLACRESYIEQNQSPILRLDEDSDREEAWDWIQTGKKARPFVAGIGDIHMPGGHSKAVNQAINILSSLKEWQIGQLFSVTLKDLIVLFDRDTMN</sequence>
<dbReference type="InterPro" id="IPR036864">
    <property type="entry name" value="Zn2-C6_fun-type_DNA-bd_sf"/>
</dbReference>